<evidence type="ECO:0000313" key="4">
    <source>
        <dbReference type="Proteomes" id="UP001497457"/>
    </source>
</evidence>
<dbReference type="NCBIfam" id="TIGR01640">
    <property type="entry name" value="F_box_assoc_1"/>
    <property type="match status" value="1"/>
</dbReference>
<sequence>MGSALGRPKPNQKRNNLDDAVASDGDDGVRHAFPSDVLREIFLRLPAKELRRLRLVCRSWRSLASDPIFAESHSRRHPIAIGLYRPWRHTIEDESISSYLFHEWPEIHFIDLTSGDVVKRITTVPRRSFHLSVQLDYVCVSVFKSPSVVVDTATGEVANLGSRAVPKSPFILGFVPSTGELKVLLFRMDFDNIFFNGGGYVYAMTFDGDGGDYVWRELPRPGVPLELTSGNTAVVGGVAYFLLNLHYAKSGSEPDSIASFDLATEEWRLRIRGPVSSLIGGTEEKLSYYGHRRDFQLAELNGSLAMVHCTSQHCLMEIWFLVDVDKGVWSRRYSIQCAPEWVHRRGQLYPVVVLDDGRVVIMSMLTESVIRIYDPRTRAWANVMVSGEKYADVYVCSHVGSLLWP</sequence>
<dbReference type="SMART" id="SM00256">
    <property type="entry name" value="FBOX"/>
    <property type="match status" value="1"/>
</dbReference>
<dbReference type="EMBL" id="OZ075115">
    <property type="protein sequence ID" value="CAL5066595.1"/>
    <property type="molecule type" value="Genomic_DNA"/>
</dbReference>
<evidence type="ECO:0000259" key="2">
    <source>
        <dbReference type="PROSITE" id="PS50181"/>
    </source>
</evidence>
<reference evidence="3" key="1">
    <citation type="submission" date="2024-10" db="EMBL/GenBank/DDBJ databases">
        <authorList>
            <person name="Ryan C."/>
        </authorList>
    </citation>
    <scope>NUCLEOTIDE SEQUENCE [LARGE SCALE GENOMIC DNA]</scope>
</reference>
<evidence type="ECO:0000256" key="1">
    <source>
        <dbReference type="SAM" id="MobiDB-lite"/>
    </source>
</evidence>
<dbReference type="Pfam" id="PF08268">
    <property type="entry name" value="FBA_3"/>
    <property type="match status" value="1"/>
</dbReference>
<dbReference type="AlphaFoldDB" id="A0ABC9F1I6"/>
<protein>
    <recommendedName>
        <fullName evidence="2">F-box domain-containing protein</fullName>
    </recommendedName>
</protein>
<dbReference type="Gene3D" id="1.20.1280.50">
    <property type="match status" value="1"/>
</dbReference>
<dbReference type="Gene3D" id="2.120.10.80">
    <property type="entry name" value="Kelch-type beta propeller"/>
    <property type="match status" value="1"/>
</dbReference>
<dbReference type="PANTHER" id="PTHR31111">
    <property type="entry name" value="BNAA05G37150D PROTEIN-RELATED"/>
    <property type="match status" value="1"/>
</dbReference>
<dbReference type="InterPro" id="IPR015915">
    <property type="entry name" value="Kelch-typ_b-propeller"/>
</dbReference>
<dbReference type="InterPro" id="IPR036047">
    <property type="entry name" value="F-box-like_dom_sf"/>
</dbReference>
<dbReference type="Proteomes" id="UP001497457">
    <property type="component" value="Chromosome 5rd"/>
</dbReference>
<dbReference type="InterPro" id="IPR013187">
    <property type="entry name" value="F-box-assoc_dom_typ3"/>
</dbReference>
<gene>
    <name evidence="3" type="ORF">URODEC1_LOCUS100525</name>
</gene>
<accession>A0ABC9F1I6</accession>
<dbReference type="SUPFAM" id="SSF81383">
    <property type="entry name" value="F-box domain"/>
    <property type="match status" value="1"/>
</dbReference>
<evidence type="ECO:0000313" key="3">
    <source>
        <dbReference type="EMBL" id="CAL5066595.1"/>
    </source>
</evidence>
<keyword evidence="4" id="KW-1185">Reference proteome</keyword>
<feature type="domain" description="F-box" evidence="2">
    <location>
        <begin position="27"/>
        <end position="72"/>
    </location>
</feature>
<name>A0ABC9F1I6_9POAL</name>
<dbReference type="InterPro" id="IPR017451">
    <property type="entry name" value="F-box-assoc_interact_dom"/>
</dbReference>
<dbReference type="PANTHER" id="PTHR31111:SF133">
    <property type="entry name" value="OS07G0196600 PROTEIN"/>
    <property type="match status" value="1"/>
</dbReference>
<dbReference type="CDD" id="cd22157">
    <property type="entry name" value="F-box_AtFBW1-like"/>
    <property type="match status" value="1"/>
</dbReference>
<dbReference type="InterPro" id="IPR011043">
    <property type="entry name" value="Gal_Oxase/kelch_b-propeller"/>
</dbReference>
<dbReference type="Pfam" id="PF00646">
    <property type="entry name" value="F-box"/>
    <property type="match status" value="1"/>
</dbReference>
<dbReference type="InterPro" id="IPR001810">
    <property type="entry name" value="F-box_dom"/>
</dbReference>
<dbReference type="PROSITE" id="PS50181">
    <property type="entry name" value="FBOX"/>
    <property type="match status" value="1"/>
</dbReference>
<feature type="region of interest" description="Disordered" evidence="1">
    <location>
        <begin position="1"/>
        <end position="23"/>
    </location>
</feature>
<proteinExistence type="predicted"/>
<dbReference type="SUPFAM" id="SSF50965">
    <property type="entry name" value="Galactose oxidase, central domain"/>
    <property type="match status" value="1"/>
</dbReference>
<organism evidence="3 4">
    <name type="scientific">Urochloa decumbens</name>
    <dbReference type="NCBI Taxonomy" id="240449"/>
    <lineage>
        <taxon>Eukaryota</taxon>
        <taxon>Viridiplantae</taxon>
        <taxon>Streptophyta</taxon>
        <taxon>Embryophyta</taxon>
        <taxon>Tracheophyta</taxon>
        <taxon>Spermatophyta</taxon>
        <taxon>Magnoliopsida</taxon>
        <taxon>Liliopsida</taxon>
        <taxon>Poales</taxon>
        <taxon>Poaceae</taxon>
        <taxon>PACMAD clade</taxon>
        <taxon>Panicoideae</taxon>
        <taxon>Panicodae</taxon>
        <taxon>Paniceae</taxon>
        <taxon>Melinidinae</taxon>
        <taxon>Urochloa</taxon>
    </lineage>
</organism>